<organism evidence="3 4">
    <name type="scientific">Candidatus Thalassarchaeum betae</name>
    <dbReference type="NCBI Taxonomy" id="2599289"/>
    <lineage>
        <taxon>Archaea</taxon>
        <taxon>Methanobacteriati</taxon>
        <taxon>Thermoplasmatota</taxon>
        <taxon>Candidatus Poseidoniia</taxon>
        <taxon>Candidatus Poseidoniales</taxon>
        <taxon>Candidatus Thalassarchaeaceae</taxon>
        <taxon>Candidatus Thalassarchaeum</taxon>
    </lineage>
</organism>
<dbReference type="Gene3D" id="3.90.1150.10">
    <property type="entry name" value="Aspartate Aminotransferase, domain 1"/>
    <property type="match status" value="1"/>
</dbReference>
<evidence type="ECO:0000313" key="4">
    <source>
        <dbReference type="Proteomes" id="UP000248161"/>
    </source>
</evidence>
<dbReference type="Gene3D" id="3.40.640.10">
    <property type="entry name" value="Type I PLP-dependent aspartate aminotransferase-like (Major domain)"/>
    <property type="match status" value="1"/>
</dbReference>
<gene>
    <name evidence="3" type="ORF">CXX69_05420</name>
</gene>
<protein>
    <submittedName>
        <fullName evidence="3">Aminotransferase</fullName>
    </submittedName>
</protein>
<dbReference type="PANTHER" id="PTHR43092:SF2">
    <property type="entry name" value="HERCYNYLCYSTEINE SULFOXIDE LYASE"/>
    <property type="match status" value="1"/>
</dbReference>
<dbReference type="Pfam" id="PF00266">
    <property type="entry name" value="Aminotran_5"/>
    <property type="match status" value="1"/>
</dbReference>
<keyword evidence="3" id="KW-0032">Aminotransferase</keyword>
<dbReference type="InterPro" id="IPR015421">
    <property type="entry name" value="PyrdxlP-dep_Trfase_major"/>
</dbReference>
<dbReference type="SUPFAM" id="SSF53383">
    <property type="entry name" value="PLP-dependent transferases"/>
    <property type="match status" value="1"/>
</dbReference>
<reference evidence="3 4" key="1">
    <citation type="journal article" date="2015" name="Nat. Commun.">
        <title>Genomic and transcriptomic evidence for scavenging of diverse organic compounds by widespread deep-sea archaea.</title>
        <authorList>
            <person name="Li M."/>
            <person name="Baker B.J."/>
            <person name="Anantharaman K."/>
            <person name="Jain S."/>
            <person name="Breier J.A."/>
            <person name="Dick G.J."/>
        </authorList>
    </citation>
    <scope>NUCLEOTIDE SEQUENCE [LARGE SCALE GENOMIC DNA]</scope>
    <source>
        <strain evidence="3">Cayman_51_deep</strain>
    </source>
</reference>
<dbReference type="AlphaFoldDB" id="A0A2V3HPZ2"/>
<sequence length="397" mass="43309">MSALPRKSDLAPHWALDPDTVFLNHGSFGATPTAVLELQGDLRAQMEADPVRFLDDVSKELWANSLEVLSRFLNADPAGMAFVTNTTGGVNTVLRSLEFSGGDEILVPDHSYQACWNAVDFVTGRAGAKTVVVPIPFPVESDDEVVEAVLSHVTERTRLAMIDTVTSPTGLRMPFERLVEELQSRGVDVLLDAAHGPGIVPLDLGRLQPAYCTGNLHKWICTPKGSAFLHVRSDRMERIRPLTISHGASVPGSVEESFRLEFDWQGTSDPSPWLCIPKSLEYVGGLVDGGWPAIMEQNRSLALAAREILSEALGTPPPCPDSMLAALGTVLMPEGGPVATSVFDGDLLHTSLLDDYGIQVPVFNWSHHGRRYLRVSAHLYNHIDEYHYLADALRDSA</sequence>
<proteinExistence type="predicted"/>
<evidence type="ECO:0000256" key="1">
    <source>
        <dbReference type="ARBA" id="ARBA00022898"/>
    </source>
</evidence>
<keyword evidence="1" id="KW-0663">Pyridoxal phosphate</keyword>
<dbReference type="GO" id="GO:0008483">
    <property type="term" value="F:transaminase activity"/>
    <property type="evidence" value="ECO:0007669"/>
    <property type="project" value="UniProtKB-KW"/>
</dbReference>
<evidence type="ECO:0000313" key="3">
    <source>
        <dbReference type="EMBL" id="PXF21194.1"/>
    </source>
</evidence>
<dbReference type="InterPro" id="IPR000192">
    <property type="entry name" value="Aminotrans_V_dom"/>
</dbReference>
<keyword evidence="3" id="KW-0808">Transferase</keyword>
<feature type="domain" description="Aminotransferase class V" evidence="2">
    <location>
        <begin position="34"/>
        <end position="311"/>
    </location>
</feature>
<evidence type="ECO:0000259" key="2">
    <source>
        <dbReference type="Pfam" id="PF00266"/>
    </source>
</evidence>
<dbReference type="InterPro" id="IPR015424">
    <property type="entry name" value="PyrdxlP-dep_Trfase"/>
</dbReference>
<dbReference type="PANTHER" id="PTHR43092">
    <property type="entry name" value="L-CYSTEINE DESULFHYDRASE"/>
    <property type="match status" value="1"/>
</dbReference>
<dbReference type="EMBL" id="PSPG01000011">
    <property type="protein sequence ID" value="PXF21194.1"/>
    <property type="molecule type" value="Genomic_DNA"/>
</dbReference>
<name>A0A2V3HPZ2_9ARCH</name>
<comment type="caution">
    <text evidence="3">The sequence shown here is derived from an EMBL/GenBank/DDBJ whole genome shotgun (WGS) entry which is preliminary data.</text>
</comment>
<accession>A0A2V3HPZ2</accession>
<dbReference type="Proteomes" id="UP000248161">
    <property type="component" value="Unassembled WGS sequence"/>
</dbReference>
<dbReference type="InterPro" id="IPR015422">
    <property type="entry name" value="PyrdxlP-dep_Trfase_small"/>
</dbReference>